<gene>
    <name evidence="1" type="ORF">RR48_00021</name>
</gene>
<sequence length="75" mass="8450">MKLPRFCSASVMFAQAQTDGFHAIIRKKVASLVRRLRESDNSILKAIASDPKAPVLRHLVRTMIPQGMSPKYMTH</sequence>
<dbReference type="Proteomes" id="UP000053240">
    <property type="component" value="Unassembled WGS sequence"/>
</dbReference>
<dbReference type="AlphaFoldDB" id="A0A0N1IKW2"/>
<dbReference type="InParanoid" id="A0A0N1IKW2"/>
<name>A0A0N1IKW2_PAPMA</name>
<reference evidence="1 2" key="1">
    <citation type="journal article" date="2015" name="Nat. Commun.">
        <title>Outbred genome sequencing and CRISPR/Cas9 gene editing in butterflies.</title>
        <authorList>
            <person name="Li X."/>
            <person name="Fan D."/>
            <person name="Zhang W."/>
            <person name="Liu G."/>
            <person name="Zhang L."/>
            <person name="Zhao L."/>
            <person name="Fang X."/>
            <person name="Chen L."/>
            <person name="Dong Y."/>
            <person name="Chen Y."/>
            <person name="Ding Y."/>
            <person name="Zhao R."/>
            <person name="Feng M."/>
            <person name="Zhu Y."/>
            <person name="Feng Y."/>
            <person name="Jiang X."/>
            <person name="Zhu D."/>
            <person name="Xiang H."/>
            <person name="Feng X."/>
            <person name="Li S."/>
            <person name="Wang J."/>
            <person name="Zhang G."/>
            <person name="Kronforst M.R."/>
            <person name="Wang W."/>
        </authorList>
    </citation>
    <scope>NUCLEOTIDE SEQUENCE [LARGE SCALE GENOMIC DNA]</scope>
    <source>
        <strain evidence="1">Ya'a_city_454_Pm</strain>
        <tissue evidence="1">Whole body</tissue>
    </source>
</reference>
<organism evidence="1 2">
    <name type="scientific">Papilio machaon</name>
    <name type="common">Old World swallowtail butterfly</name>
    <dbReference type="NCBI Taxonomy" id="76193"/>
    <lineage>
        <taxon>Eukaryota</taxon>
        <taxon>Metazoa</taxon>
        <taxon>Ecdysozoa</taxon>
        <taxon>Arthropoda</taxon>
        <taxon>Hexapoda</taxon>
        <taxon>Insecta</taxon>
        <taxon>Pterygota</taxon>
        <taxon>Neoptera</taxon>
        <taxon>Endopterygota</taxon>
        <taxon>Lepidoptera</taxon>
        <taxon>Glossata</taxon>
        <taxon>Ditrysia</taxon>
        <taxon>Papilionoidea</taxon>
        <taxon>Papilionidae</taxon>
        <taxon>Papilioninae</taxon>
        <taxon>Papilio</taxon>
    </lineage>
</organism>
<accession>A0A0N1IKW2</accession>
<keyword evidence="2" id="KW-1185">Reference proteome</keyword>
<protein>
    <submittedName>
        <fullName evidence="1">Uncharacterized protein</fullName>
    </submittedName>
</protein>
<evidence type="ECO:0000313" key="1">
    <source>
        <dbReference type="EMBL" id="KPJ21246.1"/>
    </source>
</evidence>
<proteinExistence type="predicted"/>
<comment type="caution">
    <text evidence="1">The sequence shown here is derived from an EMBL/GenBank/DDBJ whole genome shotgun (WGS) entry which is preliminary data.</text>
</comment>
<dbReference type="EMBL" id="LADJ01031591">
    <property type="protein sequence ID" value="KPJ21246.1"/>
    <property type="molecule type" value="Genomic_DNA"/>
</dbReference>
<evidence type="ECO:0000313" key="2">
    <source>
        <dbReference type="Proteomes" id="UP000053240"/>
    </source>
</evidence>